<organism evidence="1 2">
    <name type="scientific">Terrisporobacter mayombei</name>
    <dbReference type="NCBI Taxonomy" id="1541"/>
    <lineage>
        <taxon>Bacteria</taxon>
        <taxon>Bacillati</taxon>
        <taxon>Bacillota</taxon>
        <taxon>Clostridia</taxon>
        <taxon>Peptostreptococcales</taxon>
        <taxon>Peptostreptococcaceae</taxon>
        <taxon>Terrisporobacter</taxon>
    </lineage>
</organism>
<proteinExistence type="predicted"/>
<dbReference type="Proteomes" id="UP001235030">
    <property type="component" value="Chromosome"/>
</dbReference>
<evidence type="ECO:0000313" key="2">
    <source>
        <dbReference type="Proteomes" id="UP001235030"/>
    </source>
</evidence>
<gene>
    <name evidence="1" type="ORF">TEMA_11360</name>
</gene>
<keyword evidence="2" id="KW-1185">Reference proteome</keyword>
<name>A0ABY9Q0M8_9FIRM</name>
<protein>
    <submittedName>
        <fullName evidence="1">Uncharacterized protein</fullName>
    </submittedName>
</protein>
<accession>A0ABY9Q0M8</accession>
<reference evidence="1 2" key="1">
    <citation type="submission" date="2022-07" db="EMBL/GenBank/DDBJ databases">
        <title>Genome sequence of Terrisporobacter mayombei DSM6539.</title>
        <authorList>
            <person name="Boeer T."/>
            <person name="Bengelsdorf F.R."/>
            <person name="Daniel R."/>
            <person name="Poehlein A."/>
        </authorList>
    </citation>
    <scope>NUCLEOTIDE SEQUENCE [LARGE SCALE GENOMIC DNA]</scope>
    <source>
        <strain evidence="1 2">DSM 6539</strain>
    </source>
</reference>
<sequence>MLLIKLGSGVVELTIAVLFIVPVAVSQTVPLIKAPAANVPISINPGHGLNVMSPTTKNSGPIILDETLSVTVIVNNWVNITSILHPYVRSLGLGELL</sequence>
<dbReference type="EMBL" id="CP101637">
    <property type="protein sequence ID" value="WMT80814.1"/>
    <property type="molecule type" value="Genomic_DNA"/>
</dbReference>
<evidence type="ECO:0000313" key="1">
    <source>
        <dbReference type="EMBL" id="WMT80814.1"/>
    </source>
</evidence>